<name>A0A931F8L6_9FIRM</name>
<dbReference type="Proteomes" id="UP000621436">
    <property type="component" value="Unassembled WGS sequence"/>
</dbReference>
<dbReference type="RefSeq" id="WP_270452133.1">
    <property type="nucleotide sequence ID" value="NZ_JADPIE010000001.1"/>
</dbReference>
<evidence type="ECO:0000313" key="2">
    <source>
        <dbReference type="Proteomes" id="UP000621436"/>
    </source>
</evidence>
<keyword evidence="2" id="KW-1185">Reference proteome</keyword>
<sequence>MPKTKKLSWEGRVISVQPRIRLTRSFDERYHNYLGFILRIYGKIENETKEFTIGIGKATQAKKEFQAGDIITGECLPPSNPEAEPADYYKASKLKILEKSSELNTPPPWHGIPPTLEEYRARGHRRLAKITYKSKCSSCIWGAWMAVEMIIDHWNPGKVKYRTETFCYGPKSCDYYKAGPNRKVPGRKGMVYEEPDWVDEEETSHR</sequence>
<dbReference type="EMBL" id="JADPIE010000001">
    <property type="protein sequence ID" value="MBF8435509.1"/>
    <property type="molecule type" value="Genomic_DNA"/>
</dbReference>
<dbReference type="AlphaFoldDB" id="A0A931F8L6"/>
<evidence type="ECO:0000313" key="1">
    <source>
        <dbReference type="EMBL" id="MBF8435509.1"/>
    </source>
</evidence>
<protein>
    <submittedName>
        <fullName evidence="1">Uncharacterized protein</fullName>
    </submittedName>
</protein>
<comment type="caution">
    <text evidence="1">The sequence shown here is derived from an EMBL/GenBank/DDBJ whole genome shotgun (WGS) entry which is preliminary data.</text>
</comment>
<accession>A0A931F8L6</accession>
<proteinExistence type="predicted"/>
<reference evidence="1" key="1">
    <citation type="submission" date="2020-11" db="EMBL/GenBank/DDBJ databases">
        <title>Halonatronomonas betainensis gen. nov., sp. nov. a novel haloalkaliphilic representative of the family Halanaerobiacae capable of betaine degradation.</title>
        <authorList>
            <person name="Boltyanskaya Y."/>
            <person name="Kevbrin V."/>
            <person name="Detkova E."/>
            <person name="Grouzdev D.S."/>
            <person name="Koziaeva V."/>
            <person name="Zhilina T."/>
        </authorList>
    </citation>
    <scope>NUCLEOTIDE SEQUENCE</scope>
    <source>
        <strain evidence="1">Z-7014</strain>
    </source>
</reference>
<gene>
    <name evidence="1" type="ORF">I0Q91_00325</name>
</gene>
<organism evidence="1 2">
    <name type="scientific">Halonatronomonas betaini</name>
    <dbReference type="NCBI Taxonomy" id="2778430"/>
    <lineage>
        <taxon>Bacteria</taxon>
        <taxon>Bacillati</taxon>
        <taxon>Bacillota</taxon>
        <taxon>Clostridia</taxon>
        <taxon>Halanaerobiales</taxon>
        <taxon>Halarsenatibacteraceae</taxon>
        <taxon>Halonatronomonas</taxon>
    </lineage>
</organism>